<name>A0A1W1ULD5_9DEIO</name>
<dbReference type="Proteomes" id="UP000192582">
    <property type="component" value="Unassembled WGS sequence"/>
</dbReference>
<sequence>MIPLTPVRPVSLGVHKHWLDLRVTRKQREFCVLQGDLPQVYRQIRQDISVREEDLATYVLGCVQARRENEKAFYFDVGGPKGRFFLHGRPEATTFAQAFSVHGTVEEARTAGLAWKEQTAQRLALFQLVALGRQSVALTYAEPVVLPPPRHFKGGSCKRN</sequence>
<keyword evidence="2" id="KW-1185">Reference proteome</keyword>
<accession>A0A1W1ULD5</accession>
<reference evidence="1 2" key="1">
    <citation type="submission" date="2017-04" db="EMBL/GenBank/DDBJ databases">
        <authorList>
            <person name="Afonso C.L."/>
            <person name="Miller P.J."/>
            <person name="Scott M.A."/>
            <person name="Spackman E."/>
            <person name="Goraichik I."/>
            <person name="Dimitrov K.M."/>
            <person name="Suarez D.L."/>
            <person name="Swayne D.E."/>
        </authorList>
    </citation>
    <scope>NUCLEOTIDE SEQUENCE [LARGE SCALE GENOMIC DNA]</scope>
    <source>
        <strain evidence="1 2">KR-140</strain>
    </source>
</reference>
<evidence type="ECO:0000313" key="1">
    <source>
        <dbReference type="EMBL" id="SMB81621.1"/>
    </source>
</evidence>
<gene>
    <name evidence="1" type="ORF">SAMN00790413_04647</name>
</gene>
<proteinExistence type="predicted"/>
<evidence type="ECO:0000313" key="2">
    <source>
        <dbReference type="Proteomes" id="UP000192582"/>
    </source>
</evidence>
<dbReference type="EMBL" id="FWWU01000005">
    <property type="protein sequence ID" value="SMB81621.1"/>
    <property type="molecule type" value="Genomic_DNA"/>
</dbReference>
<dbReference type="AlphaFoldDB" id="A0A1W1ULD5"/>
<protein>
    <submittedName>
        <fullName evidence="1">Uncharacterized protein</fullName>
    </submittedName>
</protein>
<organism evidence="1 2">
    <name type="scientific">Deinococcus hopiensis KR-140</name>
    <dbReference type="NCBI Taxonomy" id="695939"/>
    <lineage>
        <taxon>Bacteria</taxon>
        <taxon>Thermotogati</taxon>
        <taxon>Deinococcota</taxon>
        <taxon>Deinococci</taxon>
        <taxon>Deinococcales</taxon>
        <taxon>Deinococcaceae</taxon>
        <taxon>Deinococcus</taxon>
    </lineage>
</organism>